<dbReference type="Proteomes" id="UP000479692">
    <property type="component" value="Unassembled WGS sequence"/>
</dbReference>
<keyword evidence="1" id="KW-1133">Transmembrane helix</keyword>
<evidence type="ECO:0000313" key="3">
    <source>
        <dbReference type="Proteomes" id="UP000479692"/>
    </source>
</evidence>
<name>A0A7C9HM39_9GAMM</name>
<proteinExistence type="predicted"/>
<feature type="transmembrane region" description="Helical" evidence="1">
    <location>
        <begin position="226"/>
        <end position="249"/>
    </location>
</feature>
<evidence type="ECO:0000313" key="2">
    <source>
        <dbReference type="EMBL" id="MUV14036.1"/>
    </source>
</evidence>
<dbReference type="RefSeq" id="WP_156641366.1">
    <property type="nucleotide sequence ID" value="NZ_WOXT01000002.1"/>
</dbReference>
<protein>
    <recommendedName>
        <fullName evidence="4">YihY/virulence factor BrkB family protein</fullName>
    </recommendedName>
</protein>
<feature type="transmembrane region" description="Helical" evidence="1">
    <location>
        <begin position="88"/>
        <end position="114"/>
    </location>
</feature>
<evidence type="ECO:0000256" key="1">
    <source>
        <dbReference type="SAM" id="Phobius"/>
    </source>
</evidence>
<comment type="caution">
    <text evidence="2">The sequence shown here is derived from an EMBL/GenBank/DDBJ whole genome shotgun (WGS) entry which is preliminary data.</text>
</comment>
<evidence type="ECO:0008006" key="4">
    <source>
        <dbReference type="Google" id="ProtNLM"/>
    </source>
</evidence>
<dbReference type="EMBL" id="WOXT01000002">
    <property type="protein sequence ID" value="MUV14036.1"/>
    <property type="molecule type" value="Genomic_DNA"/>
</dbReference>
<organism evidence="2 3">
    <name type="scientific">Noviluteimonas gilva</name>
    <dbReference type="NCBI Taxonomy" id="2682097"/>
    <lineage>
        <taxon>Bacteria</taxon>
        <taxon>Pseudomonadati</taxon>
        <taxon>Pseudomonadota</taxon>
        <taxon>Gammaproteobacteria</taxon>
        <taxon>Lysobacterales</taxon>
        <taxon>Lysobacteraceae</taxon>
        <taxon>Noviluteimonas</taxon>
    </lineage>
</organism>
<accession>A0A7C9HM39</accession>
<feature type="transmembrane region" description="Helical" evidence="1">
    <location>
        <begin position="27"/>
        <end position="49"/>
    </location>
</feature>
<reference evidence="2 3" key="1">
    <citation type="submission" date="2019-12" db="EMBL/GenBank/DDBJ databases">
        <authorList>
            <person name="Xu J."/>
        </authorList>
    </citation>
    <scope>NUCLEOTIDE SEQUENCE [LARGE SCALE GENOMIC DNA]</scope>
    <source>
        <strain evidence="2 3">HX-5-24</strain>
    </source>
</reference>
<feature type="transmembrane region" description="Helical" evidence="1">
    <location>
        <begin position="135"/>
        <end position="155"/>
    </location>
</feature>
<feature type="transmembrane region" description="Helical" evidence="1">
    <location>
        <begin position="255"/>
        <end position="277"/>
    </location>
</feature>
<feature type="transmembrane region" description="Helical" evidence="1">
    <location>
        <begin position="175"/>
        <end position="194"/>
    </location>
</feature>
<keyword evidence="1" id="KW-0472">Membrane</keyword>
<dbReference type="AlphaFoldDB" id="A0A7C9HM39"/>
<keyword evidence="3" id="KW-1185">Reference proteome</keyword>
<sequence length="322" mass="34453">MNTNDRKLGAVGALIGGLGRAFQWRLLVLWAAGLLLPTLVAVLPISMALTERLEYSVHAKDIAQRFDLATILEVFQPLVKEQSAALNAAGLMGLVIALLLSPWLTGMVVASIRAGQSLRFGNLMQFGLREYGRMARMLAWAIVPLGIAFGLSAPVSTWAQHQGETAILQSNADNASLIATLVMAVLVLFAHVTIESGRAMLAIDPSRRSAVKAWWRGVKLFFRRPLAVSVVYLGTILVGEGLAIALGLARTRVSAASVGGLLLGFLLMQLVVMAIAWGRIARLYGLSALARDTQERTVRKVPKEAPPPVVTAEAANESMAVA</sequence>
<keyword evidence="1" id="KW-0812">Transmembrane</keyword>
<gene>
    <name evidence="2" type="ORF">GN331_07415</name>
</gene>